<feature type="transmembrane region" description="Helical" evidence="13">
    <location>
        <begin position="1199"/>
        <end position="1219"/>
    </location>
</feature>
<dbReference type="FunFam" id="3.40.50.300:FF:000205">
    <property type="entry name" value="ABC transporter B family member 4"/>
    <property type="match status" value="1"/>
</dbReference>
<feature type="transmembrane region" description="Helical" evidence="13">
    <location>
        <begin position="1075"/>
        <end position="1101"/>
    </location>
</feature>
<dbReference type="PANTHER" id="PTHR43394:SF11">
    <property type="entry name" value="ATP-BINDING CASSETTE TRANSPORTER"/>
    <property type="match status" value="1"/>
</dbReference>
<feature type="transmembrane region" description="Helical" evidence="13">
    <location>
        <begin position="451"/>
        <end position="474"/>
    </location>
</feature>
<dbReference type="InterPro" id="IPR017871">
    <property type="entry name" value="ABC_transporter-like_CS"/>
</dbReference>
<feature type="region of interest" description="Disordered" evidence="12">
    <location>
        <begin position="207"/>
        <end position="268"/>
    </location>
</feature>
<dbReference type="GO" id="GO:0005886">
    <property type="term" value="C:plasma membrane"/>
    <property type="evidence" value="ECO:0007669"/>
    <property type="project" value="UniProtKB-SubCell"/>
</dbReference>
<evidence type="ECO:0000256" key="1">
    <source>
        <dbReference type="ARBA" id="ARBA00004651"/>
    </source>
</evidence>
<keyword evidence="3" id="KW-0813">Transport</keyword>
<dbReference type="InterPro" id="IPR036640">
    <property type="entry name" value="ABC1_TM_sf"/>
</dbReference>
<dbReference type="CDD" id="cd03249">
    <property type="entry name" value="ABC_MTABC3_MDL1_MDL2"/>
    <property type="match status" value="2"/>
</dbReference>
<dbReference type="InterPro" id="IPR027417">
    <property type="entry name" value="P-loop_NTPase"/>
</dbReference>
<gene>
    <name evidence="16" type="ORF">F383_15622</name>
</gene>
<evidence type="ECO:0000313" key="16">
    <source>
        <dbReference type="EMBL" id="KHG28827.1"/>
    </source>
</evidence>
<evidence type="ECO:0000259" key="15">
    <source>
        <dbReference type="PROSITE" id="PS50929"/>
    </source>
</evidence>
<evidence type="ECO:0000256" key="12">
    <source>
        <dbReference type="SAM" id="MobiDB-lite"/>
    </source>
</evidence>
<dbReference type="GO" id="GO:0015421">
    <property type="term" value="F:ABC-type oligopeptide transporter activity"/>
    <property type="evidence" value="ECO:0007669"/>
    <property type="project" value="TreeGrafter"/>
</dbReference>
<organism evidence="16 17">
    <name type="scientific">Gossypium arboreum</name>
    <name type="common">Tree cotton</name>
    <name type="synonym">Gossypium nanking</name>
    <dbReference type="NCBI Taxonomy" id="29729"/>
    <lineage>
        <taxon>Eukaryota</taxon>
        <taxon>Viridiplantae</taxon>
        <taxon>Streptophyta</taxon>
        <taxon>Embryophyta</taxon>
        <taxon>Tracheophyta</taxon>
        <taxon>Spermatophyta</taxon>
        <taxon>Magnoliopsida</taxon>
        <taxon>eudicotyledons</taxon>
        <taxon>Gunneridae</taxon>
        <taxon>Pentapetalae</taxon>
        <taxon>rosids</taxon>
        <taxon>malvids</taxon>
        <taxon>Malvales</taxon>
        <taxon>Malvaceae</taxon>
        <taxon>Malvoideae</taxon>
        <taxon>Gossypium</taxon>
    </lineage>
</organism>
<dbReference type="Pfam" id="PF00005">
    <property type="entry name" value="ABC_tran"/>
    <property type="match status" value="2"/>
</dbReference>
<dbReference type="EMBL" id="KN446684">
    <property type="protein sequence ID" value="KHG28827.1"/>
    <property type="molecule type" value="Genomic_DNA"/>
</dbReference>
<feature type="transmembrane region" description="Helical" evidence="13">
    <location>
        <begin position="552"/>
        <end position="571"/>
    </location>
</feature>
<evidence type="ECO:0000256" key="10">
    <source>
        <dbReference type="ARBA" id="ARBA00023180"/>
    </source>
</evidence>
<evidence type="ECO:0000256" key="11">
    <source>
        <dbReference type="ARBA" id="ARBA00062948"/>
    </source>
</evidence>
<feature type="domain" description="ABC transmembrane type-1" evidence="15">
    <location>
        <begin position="403"/>
        <end position="723"/>
    </location>
</feature>
<dbReference type="GO" id="GO:0005743">
    <property type="term" value="C:mitochondrial inner membrane"/>
    <property type="evidence" value="ECO:0007669"/>
    <property type="project" value="TreeGrafter"/>
</dbReference>
<keyword evidence="7" id="KW-0067">ATP-binding</keyword>
<feature type="transmembrane region" description="Helical" evidence="13">
    <location>
        <begin position="1225"/>
        <end position="1244"/>
    </location>
</feature>
<evidence type="ECO:0000313" key="17">
    <source>
        <dbReference type="Proteomes" id="UP000032142"/>
    </source>
</evidence>
<accession>A0A0B0PVK5</accession>
<dbReference type="SUPFAM" id="SSF52540">
    <property type="entry name" value="P-loop containing nucleoside triphosphate hydrolases"/>
    <property type="match status" value="2"/>
</dbReference>
<feature type="transmembrane region" description="Helical" evidence="13">
    <location>
        <begin position="1302"/>
        <end position="1324"/>
    </location>
</feature>
<evidence type="ECO:0000259" key="14">
    <source>
        <dbReference type="PROSITE" id="PS50893"/>
    </source>
</evidence>
<dbReference type="GO" id="GO:0005524">
    <property type="term" value="F:ATP binding"/>
    <property type="evidence" value="ECO:0007669"/>
    <property type="project" value="UniProtKB-KW"/>
</dbReference>
<dbReference type="GO" id="GO:0016887">
    <property type="term" value="F:ATP hydrolysis activity"/>
    <property type="evidence" value="ECO:0007669"/>
    <property type="project" value="InterPro"/>
</dbReference>
<reference evidence="17" key="1">
    <citation type="submission" date="2014-09" db="EMBL/GenBank/DDBJ databases">
        <authorList>
            <person name="Mudge J."/>
            <person name="Ramaraj T."/>
            <person name="Lindquist I.E."/>
            <person name="Bharti A.K."/>
            <person name="Sundararajan A."/>
            <person name="Cameron C.T."/>
            <person name="Woodward J.E."/>
            <person name="May G.D."/>
            <person name="Brubaker C."/>
            <person name="Broadhvest J."/>
            <person name="Wilkins T.A."/>
        </authorList>
    </citation>
    <scope>NUCLEOTIDE SEQUENCE</scope>
    <source>
        <strain evidence="17">cv. AKA8401</strain>
    </source>
</reference>
<dbReference type="PANTHER" id="PTHR43394">
    <property type="entry name" value="ATP-DEPENDENT PERMEASE MDL1, MITOCHONDRIAL"/>
    <property type="match status" value="1"/>
</dbReference>
<dbReference type="SUPFAM" id="SSF90123">
    <property type="entry name" value="ABC transporter transmembrane region"/>
    <property type="match status" value="2"/>
</dbReference>
<keyword evidence="10" id="KW-0325">Glycoprotein</keyword>
<feature type="transmembrane region" description="Helical" evidence="13">
    <location>
        <begin position="583"/>
        <end position="607"/>
    </location>
</feature>
<dbReference type="SMART" id="SM00382">
    <property type="entry name" value="AAA"/>
    <property type="match status" value="2"/>
</dbReference>
<dbReference type="CDD" id="cd18578">
    <property type="entry name" value="ABC_6TM_Pgp_ABCB1_D2_like"/>
    <property type="match status" value="1"/>
</dbReference>
<protein>
    <submittedName>
        <fullName evidence="16">ABC transporter B family member 19</fullName>
    </submittedName>
</protein>
<evidence type="ECO:0000256" key="9">
    <source>
        <dbReference type="ARBA" id="ARBA00023136"/>
    </source>
</evidence>
<evidence type="ECO:0000256" key="4">
    <source>
        <dbReference type="ARBA" id="ARBA00022692"/>
    </source>
</evidence>
<dbReference type="InterPro" id="IPR003439">
    <property type="entry name" value="ABC_transporter-like_ATP-bd"/>
</dbReference>
<feature type="domain" description="ABC transmembrane type-1" evidence="15">
    <location>
        <begin position="1079"/>
        <end position="1365"/>
    </location>
</feature>
<feature type="transmembrane region" description="Helical" evidence="13">
    <location>
        <begin position="399"/>
        <end position="419"/>
    </location>
</feature>
<dbReference type="Pfam" id="PF00664">
    <property type="entry name" value="ABC_membrane"/>
    <property type="match status" value="2"/>
</dbReference>
<dbReference type="FunFam" id="3.40.50.300:FF:000066">
    <property type="entry name" value="ABC transporter B family member 1"/>
    <property type="match status" value="1"/>
</dbReference>
<dbReference type="InterPro" id="IPR039421">
    <property type="entry name" value="Type_1_exporter"/>
</dbReference>
<keyword evidence="6" id="KW-0547">Nucleotide-binding</keyword>
<feature type="transmembrane region" description="Helical" evidence="13">
    <location>
        <begin position="1121"/>
        <end position="1145"/>
    </location>
</feature>
<feature type="compositionally biased region" description="Basic and acidic residues" evidence="12">
    <location>
        <begin position="207"/>
        <end position="222"/>
    </location>
</feature>
<dbReference type="PROSITE" id="PS50929">
    <property type="entry name" value="ABC_TM1F"/>
    <property type="match status" value="2"/>
</dbReference>
<keyword evidence="4 13" id="KW-0812">Transmembrane</keyword>
<dbReference type="PROSITE" id="PS00211">
    <property type="entry name" value="ABC_TRANSPORTER_1"/>
    <property type="match status" value="2"/>
</dbReference>
<evidence type="ECO:0000256" key="6">
    <source>
        <dbReference type="ARBA" id="ARBA00022741"/>
    </source>
</evidence>
<comment type="subcellular location">
    <subcellularLocation>
        <location evidence="1">Cell membrane</location>
        <topology evidence="1">Multi-pass membrane protein</topology>
    </subcellularLocation>
</comment>
<evidence type="ECO:0000256" key="13">
    <source>
        <dbReference type="SAM" id="Phobius"/>
    </source>
</evidence>
<dbReference type="CDD" id="cd18577">
    <property type="entry name" value="ABC_6TM_Pgp_ABCB1_D1_like"/>
    <property type="match status" value="1"/>
</dbReference>
<keyword evidence="17" id="KW-1185">Reference proteome</keyword>
<evidence type="ECO:0000256" key="5">
    <source>
        <dbReference type="ARBA" id="ARBA00022737"/>
    </source>
</evidence>
<feature type="transmembrane region" description="Helical" evidence="13">
    <location>
        <begin position="662"/>
        <end position="682"/>
    </location>
</feature>
<keyword evidence="9 13" id="KW-0472">Membrane</keyword>
<comment type="similarity">
    <text evidence="2">Belongs to the ABC transporter superfamily. ABCB family. Multidrug resistance exporter (TC 3.A.1.201) subfamily.</text>
</comment>
<feature type="domain" description="ABC transporter" evidence="14">
    <location>
        <begin position="1401"/>
        <end position="1637"/>
    </location>
</feature>
<dbReference type="FunFam" id="1.20.1560.10:FF:000155">
    <property type="entry name" value="ATP-binding cassette transporter, subfamily B, member 2, group MDR/PGP protein PpABCB2"/>
    <property type="match status" value="1"/>
</dbReference>
<dbReference type="InterPro" id="IPR003593">
    <property type="entry name" value="AAA+_ATPase"/>
</dbReference>
<dbReference type="GO" id="GO:0090374">
    <property type="term" value="P:oligopeptide export from mitochondrion"/>
    <property type="evidence" value="ECO:0007669"/>
    <property type="project" value="TreeGrafter"/>
</dbReference>
<feature type="domain" description="ABC transporter" evidence="14">
    <location>
        <begin position="758"/>
        <end position="994"/>
    </location>
</feature>
<dbReference type="PROSITE" id="PS50893">
    <property type="entry name" value="ABC_TRANSPORTER_2"/>
    <property type="match status" value="2"/>
</dbReference>
<dbReference type="Gene3D" id="3.40.50.300">
    <property type="entry name" value="P-loop containing nucleotide triphosphate hydrolases"/>
    <property type="match status" value="2"/>
</dbReference>
<dbReference type="InterPro" id="IPR011527">
    <property type="entry name" value="ABC1_TM_dom"/>
</dbReference>
<evidence type="ECO:0000256" key="7">
    <source>
        <dbReference type="ARBA" id="ARBA00022840"/>
    </source>
</evidence>
<sequence>MADSSFEFDFSSSLSHHQRHNTPASHYASSTVMPRRFAWGSRATPQRFHHNTPATPFATDDDMSWQSEVSWQFEPSGWQDNRNLGAALSPWAASSASSNSRAFRRRSASEYYLSHTSRSFVNPSYELSGHYAVPSGRLELQSYVARDNESSLHLRFGDHSRSHHDISRLATIKESSSRNAGSPLVDEDELSSVDYYTPRAVERHIHLLETDPNRHTRADSRRSSVSQAYTGDDRDDNSIGGHHHFHRISHQGDHEHGRSRHTRHKVDNDLDVVMQQELGGKSTSHHFLGNHQYDDMSLSIDFSEDFITGHGHGHGQGHGLSHHGVHSDLDGHHQMRHKLEGLDHNLHSATHQFGGHHKYDDFDLPPNFKEDDYEEEEDVEPPKPASLFSLFKYSTKWDMVLVFLGCLGALINGGSLPWYSFLFGKFVNKIAQESLKGELTQMMKDVDMICKFMSCLAAVVVVGAYLEITCWRLVGERSAQRIRTKYLRAVLRQDISFFDTEVSTGDIMHGISSDVAQIQEVMGEKMAHFIHHVFTFICGYIVGFLASWKVSLVVFAVTPLMMFCGIAYKAIYGGLTAKEEVKMTTIVTGNVLQCQLVSLIVFCSIFLELQVSYRKAGTIAEQAISSIRTVFSFVGEDNLAARYGELLANSVPLGAKIGFAKGAGIGVIYLVTYSTWALAFWYGSILVARKEISGGDAIACFFGVNVGGRGLALALTYFAQFAQGTVAAGRVFDIIDRVPEIDPYNPEGRMLSSVRGKIEFKGVTFAYPSRPDTTILSSLNLVIRSAKTLALVGASGGGKSTIFALIERFYDPDKGTVTLDGYDLKTLQVKWLRRQIGMVGQEPVLFATTILENVMMGKENATKKEAVAACVAANAHGFIYDLPLGYDTQVGAKGTQLSGGQKQRIALARALIKDPGILLLDEPTSALDSEAEAVVQQAIDKISKGRTTVVIAHRLATVRNANTIVVLDNGSVSESGSHHQLMEREGAYYKLVKLASEAVSNPELNETKTQKGMEFSTYDKSAYEASRSLYAYDISKSKYVKSIQVVNQVEEEMQQKQKPREYQISKIWTLQRPELITLLLGFLFGIHAGAILSIFPLFLGIALQAYFDDTPKALKAEVNKLALALVGLGFGSIIFLTGQQGFCGWAGTKLTVRVRDLLFRSILKQEPGWFDFEDNATGILVSRLSIDCLSFRSVLGDRYSVLLMGVSAAAVGLGISFYLEWRLALVAAAVTPFTLGASYLNLIINIGPRLDNKAYDKASTIASGAISNIRTVATFSSQEEIVKSFDQALSDPRKQSVKRSQILGFALGLSQGAMYCAYTLTLWVGASLIKQRITGFGEVYKIFLILVLSSFSVGQLAGLSPDTTMAATAIPAVFDIINRKPLIGNSRDKGKKIERSKPLDIELKMVTFAYPSRQQVIVLRDFCLKVKGGSMVALVGGSGSGKSTVIWLVQRFYDPNQGKVMMGGIDLKELNLKWLRKQVALVGQEPALFAGSIRENIAFGNPNATWGEIEEAAKEAYIHKFISGLPQGYETQVGESGVQLSGGQKQRIAIARAILKKSKVLLLDEASSALDLESEKHIQDALRRVSRSATTIIVAHRLSTIREANTIAVVKDGAVVEYGSHDKLLTSHVDGVYASLVRAEREANAFS</sequence>
<keyword evidence="8 13" id="KW-1133">Transmembrane helix</keyword>
<name>A0A0B0PVK5_GOSAR</name>
<evidence type="ECO:0000256" key="3">
    <source>
        <dbReference type="ARBA" id="ARBA00022448"/>
    </source>
</evidence>
<dbReference type="Gene3D" id="1.20.1560.10">
    <property type="entry name" value="ABC transporter type 1, transmembrane domain"/>
    <property type="match status" value="3"/>
</dbReference>
<comment type="subunit">
    <text evidence="11">Interacts with 1-naphthylphthalamic acid (NPA).</text>
</comment>
<evidence type="ECO:0000256" key="2">
    <source>
        <dbReference type="ARBA" id="ARBA00007577"/>
    </source>
</evidence>
<proteinExistence type="inferred from homology"/>
<evidence type="ECO:0000256" key="8">
    <source>
        <dbReference type="ARBA" id="ARBA00022989"/>
    </source>
</evidence>
<keyword evidence="5" id="KW-0677">Repeat</keyword>
<dbReference type="Proteomes" id="UP000032142">
    <property type="component" value="Unassembled WGS sequence"/>
</dbReference>
<feature type="transmembrane region" description="Helical" evidence="13">
    <location>
        <begin position="529"/>
        <end position="546"/>
    </location>
</feature>